<organism evidence="3 4">
    <name type="scientific">Volvox africanus</name>
    <dbReference type="NCBI Taxonomy" id="51714"/>
    <lineage>
        <taxon>Eukaryota</taxon>
        <taxon>Viridiplantae</taxon>
        <taxon>Chlorophyta</taxon>
        <taxon>core chlorophytes</taxon>
        <taxon>Chlorophyceae</taxon>
        <taxon>CS clade</taxon>
        <taxon>Chlamydomonadales</taxon>
        <taxon>Volvocaceae</taxon>
        <taxon>Volvox</taxon>
    </lineage>
</organism>
<dbReference type="AlphaFoldDB" id="A0A8J4F679"/>
<feature type="region of interest" description="Disordered" evidence="1">
    <location>
        <begin position="86"/>
        <end position="148"/>
    </location>
</feature>
<dbReference type="EMBL" id="BNCO01000033">
    <property type="protein sequence ID" value="GIL59117.1"/>
    <property type="molecule type" value="Genomic_DNA"/>
</dbReference>
<keyword evidence="2" id="KW-1133">Transmembrane helix</keyword>
<keyword evidence="2" id="KW-0812">Transmembrane</keyword>
<sequence>MAYRFSLTTSTPSQSCLVLARKITSWDAPLTWKLSDGSLHSARGCAKGASRNTAQVDEALLVQAPRRNTLVPRKLIEKGARGHISQAVGGGYGPSQSPLSLGQIGSDGDWEKNDETTSQAQAIDVGGGGSGKPPPPPPHHGPSGSNGDGEGFSQVILKWVILLVIVPALLSCIGLLGIGIGIGIGIARGLYAVGKGLSDIGEATKELPKAGKELTSDLCKSLSDIADSFSGASKELPKAGKVLGADFSEKMFNKDKTQGLAGAASALGADAVDKAARTSIIVAIILAIGPAAGNAFFSWWMKKPRSPPPKPLWLVVSQRPPSQQRQPLSPQSQSPSLHQSHQLSQPLQQPEAQSSSFQSGYPFESARAPASPPRDFGN</sequence>
<comment type="caution">
    <text evidence="3">The sequence shown here is derived from an EMBL/GenBank/DDBJ whole genome shotgun (WGS) entry which is preliminary data.</text>
</comment>
<dbReference type="Proteomes" id="UP000747399">
    <property type="component" value="Unassembled WGS sequence"/>
</dbReference>
<feature type="compositionally biased region" description="Low complexity" evidence="1">
    <location>
        <begin position="317"/>
        <end position="350"/>
    </location>
</feature>
<proteinExistence type="predicted"/>
<protein>
    <submittedName>
        <fullName evidence="3">Uncharacterized protein</fullName>
    </submittedName>
</protein>
<feature type="transmembrane region" description="Helical" evidence="2">
    <location>
        <begin position="280"/>
        <end position="300"/>
    </location>
</feature>
<feature type="region of interest" description="Disordered" evidence="1">
    <location>
        <begin position="311"/>
        <end position="378"/>
    </location>
</feature>
<evidence type="ECO:0000256" key="2">
    <source>
        <dbReference type="SAM" id="Phobius"/>
    </source>
</evidence>
<keyword evidence="4" id="KW-1185">Reference proteome</keyword>
<accession>A0A8J4F679</accession>
<evidence type="ECO:0000313" key="3">
    <source>
        <dbReference type="EMBL" id="GIL59117.1"/>
    </source>
</evidence>
<evidence type="ECO:0000256" key="1">
    <source>
        <dbReference type="SAM" id="MobiDB-lite"/>
    </source>
</evidence>
<evidence type="ECO:0000313" key="4">
    <source>
        <dbReference type="Proteomes" id="UP000747399"/>
    </source>
</evidence>
<reference evidence="3" key="1">
    <citation type="journal article" date="2021" name="Proc. Natl. Acad. Sci. U.S.A.">
        <title>Three genomes in the algal genus Volvox reveal the fate of a haploid sex-determining region after a transition to homothallism.</title>
        <authorList>
            <person name="Yamamoto K."/>
            <person name="Hamaji T."/>
            <person name="Kawai-Toyooka H."/>
            <person name="Matsuzaki R."/>
            <person name="Takahashi F."/>
            <person name="Nishimura Y."/>
            <person name="Kawachi M."/>
            <person name="Noguchi H."/>
            <person name="Minakuchi Y."/>
            <person name="Umen J.G."/>
            <person name="Toyoda A."/>
            <person name="Nozaki H."/>
        </authorList>
    </citation>
    <scope>NUCLEOTIDE SEQUENCE</scope>
    <source>
        <strain evidence="3">NIES-3780</strain>
    </source>
</reference>
<feature type="transmembrane region" description="Helical" evidence="2">
    <location>
        <begin position="159"/>
        <end position="187"/>
    </location>
</feature>
<keyword evidence="2" id="KW-0472">Membrane</keyword>
<name>A0A8J4F679_9CHLO</name>
<gene>
    <name evidence="3" type="ORF">Vafri_14052</name>
</gene>